<evidence type="ECO:0000256" key="5">
    <source>
        <dbReference type="ARBA" id="ARBA00023136"/>
    </source>
</evidence>
<evidence type="ECO:0000313" key="9">
    <source>
        <dbReference type="EMBL" id="MDC8773010.1"/>
    </source>
</evidence>
<gene>
    <name evidence="9" type="ORF">PRZ03_15595</name>
</gene>
<evidence type="ECO:0000256" key="6">
    <source>
        <dbReference type="RuleBase" id="RU369025"/>
    </source>
</evidence>
<feature type="transmembrane region" description="Helical" evidence="6">
    <location>
        <begin position="254"/>
        <end position="275"/>
    </location>
</feature>
<evidence type="ECO:0000256" key="2">
    <source>
        <dbReference type="ARBA" id="ARBA00022475"/>
    </source>
</evidence>
<keyword evidence="6" id="KW-0997">Cell inner membrane</keyword>
<evidence type="ECO:0000256" key="3">
    <source>
        <dbReference type="ARBA" id="ARBA00022692"/>
    </source>
</evidence>
<dbReference type="InterPro" id="IPR010920">
    <property type="entry name" value="LSM_dom_sf"/>
</dbReference>
<evidence type="ECO:0000256" key="1">
    <source>
        <dbReference type="ARBA" id="ARBA00004651"/>
    </source>
</evidence>
<dbReference type="SUPFAM" id="SSF82689">
    <property type="entry name" value="Mechanosensitive channel protein MscS (YggB), C-terminal domain"/>
    <property type="match status" value="1"/>
</dbReference>
<evidence type="ECO:0000256" key="7">
    <source>
        <dbReference type="SAM" id="SignalP"/>
    </source>
</evidence>
<feature type="chain" id="PRO_5045604196" description="Small-conductance mechanosensitive channel" evidence="7">
    <location>
        <begin position="25"/>
        <end position="549"/>
    </location>
</feature>
<sequence>MKFRGVAWLLAVATSLTVLQPAAAITATVASPPPSAESADLRYINRVVYTMRVSVAGASPKQRAERALRRLQALPIEALSQPIERVDIGHSNERAVALRLGKETLLTVFPRDLDPDTGATVDDMATASISALEEAFAARLALHEPERVATGLAIAAIGIPVVVLVAWLAWRLRAALTRRLQRVVQAEAATHRIFGIDWSEFGLRAVAAVTNMLGFVAVAFLTFAWAAHALRQFPATMPLALEMRQFFLVNANDLTFALLGVLPNIAAICLVIVIARGVVWMVDHVFVGVGSGRINIPGVHRETARATRRLVVFVVWGLALTAAYPYIPGSDSMVFRGLSVFLGAMFTLGSSGVVSQWMHGLVIVYARALRAGDFVRCGEHAGVVLELGSLSVKIIDSRGDEVTLPNGTVVQGAIINHSRHAPGGAVRGSVRLSLGYDVPWAQVHALLKSAAERTDGVRSAAAPRVLERALGDFGIEYELLVEIAGARQRSATLAALTRAIRDVFDEAGVAILSPHFVSYLNVPAAMPLVEKTFEVADLQANVDARGGHR</sequence>
<accession>A0ABT5KJ96</accession>
<evidence type="ECO:0000259" key="8">
    <source>
        <dbReference type="Pfam" id="PF00924"/>
    </source>
</evidence>
<dbReference type="SUPFAM" id="SSF50182">
    <property type="entry name" value="Sm-like ribonucleoproteins"/>
    <property type="match status" value="1"/>
</dbReference>
<keyword evidence="2" id="KW-1003">Cell membrane</keyword>
<dbReference type="InterPro" id="IPR045275">
    <property type="entry name" value="MscS_archaea/bacteria_type"/>
</dbReference>
<dbReference type="EMBL" id="JAQQXT010000009">
    <property type="protein sequence ID" value="MDC8773010.1"/>
    <property type="molecule type" value="Genomic_DNA"/>
</dbReference>
<feature type="transmembrane region" description="Helical" evidence="6">
    <location>
        <begin position="201"/>
        <end position="227"/>
    </location>
</feature>
<feature type="domain" description="Mechanosensitive ion channel MscS" evidence="8">
    <location>
        <begin position="353"/>
        <end position="419"/>
    </location>
</feature>
<feature type="transmembrane region" description="Helical" evidence="6">
    <location>
        <begin position="148"/>
        <end position="170"/>
    </location>
</feature>
<keyword evidence="6" id="KW-0407">Ion channel</keyword>
<dbReference type="Pfam" id="PF00924">
    <property type="entry name" value="MS_channel_2nd"/>
    <property type="match status" value="1"/>
</dbReference>
<keyword evidence="6" id="KW-0406">Ion transport</keyword>
<dbReference type="Proteomes" id="UP001221189">
    <property type="component" value="Unassembled WGS sequence"/>
</dbReference>
<keyword evidence="6" id="KW-0813">Transport</keyword>
<proteinExistence type="inferred from homology"/>
<evidence type="ECO:0000313" key="10">
    <source>
        <dbReference type="Proteomes" id="UP001221189"/>
    </source>
</evidence>
<keyword evidence="7" id="KW-0732">Signal</keyword>
<comment type="caution">
    <text evidence="9">The sequence shown here is derived from an EMBL/GenBank/DDBJ whole genome shotgun (WGS) entry which is preliminary data.</text>
</comment>
<comment type="caution">
    <text evidence="6">Lacks conserved residue(s) required for the propagation of feature annotation.</text>
</comment>
<comment type="subunit">
    <text evidence="6">Homoheptamer.</text>
</comment>
<dbReference type="InterPro" id="IPR006685">
    <property type="entry name" value="MscS_channel_2nd"/>
</dbReference>
<dbReference type="InterPro" id="IPR011066">
    <property type="entry name" value="MscS_channel_C_sf"/>
</dbReference>
<name>A0ABT5KJ96_9BURK</name>
<keyword evidence="5 6" id="KW-0472">Membrane</keyword>
<dbReference type="PANTHER" id="PTHR30221">
    <property type="entry name" value="SMALL-CONDUCTANCE MECHANOSENSITIVE CHANNEL"/>
    <property type="match status" value="1"/>
</dbReference>
<organism evidence="9 10">
    <name type="scientific">Roseateles albus</name>
    <dbReference type="NCBI Taxonomy" id="2987525"/>
    <lineage>
        <taxon>Bacteria</taxon>
        <taxon>Pseudomonadati</taxon>
        <taxon>Pseudomonadota</taxon>
        <taxon>Betaproteobacteria</taxon>
        <taxon>Burkholderiales</taxon>
        <taxon>Sphaerotilaceae</taxon>
        <taxon>Roseateles</taxon>
    </lineage>
</organism>
<dbReference type="PANTHER" id="PTHR30221:SF18">
    <property type="entry name" value="SLL0590 PROTEIN"/>
    <property type="match status" value="1"/>
</dbReference>
<dbReference type="InterPro" id="IPR023408">
    <property type="entry name" value="MscS_beta-dom_sf"/>
</dbReference>
<dbReference type="RefSeq" id="WP_273601244.1">
    <property type="nucleotide sequence ID" value="NZ_JAQQXT010000009.1"/>
</dbReference>
<protein>
    <recommendedName>
        <fullName evidence="6">Small-conductance mechanosensitive channel</fullName>
    </recommendedName>
</protein>
<feature type="transmembrane region" description="Helical" evidence="6">
    <location>
        <begin position="339"/>
        <end position="366"/>
    </location>
</feature>
<comment type="subcellular location">
    <subcellularLocation>
        <location evidence="6">Cell inner membrane</location>
        <topology evidence="6">Multi-pass membrane protein</topology>
    </subcellularLocation>
    <subcellularLocation>
        <location evidence="1">Cell membrane</location>
        <topology evidence="1">Multi-pass membrane protein</topology>
    </subcellularLocation>
</comment>
<keyword evidence="3 6" id="KW-0812">Transmembrane</keyword>
<dbReference type="Gene3D" id="2.30.30.60">
    <property type="match status" value="1"/>
</dbReference>
<reference evidence="9 10" key="1">
    <citation type="submission" date="2022-10" db="EMBL/GenBank/DDBJ databases">
        <title>Paucibacter sp. hw1 Genome sequencing.</title>
        <authorList>
            <person name="Park S."/>
        </authorList>
    </citation>
    <scope>NUCLEOTIDE SEQUENCE [LARGE SCALE GENOMIC DNA]</scope>
    <source>
        <strain evidence="10">hw1</strain>
    </source>
</reference>
<feature type="transmembrane region" description="Helical" evidence="6">
    <location>
        <begin position="310"/>
        <end position="327"/>
    </location>
</feature>
<dbReference type="Gene3D" id="3.30.70.100">
    <property type="match status" value="1"/>
</dbReference>
<feature type="signal peptide" evidence="7">
    <location>
        <begin position="1"/>
        <end position="24"/>
    </location>
</feature>
<evidence type="ECO:0000256" key="4">
    <source>
        <dbReference type="ARBA" id="ARBA00022989"/>
    </source>
</evidence>
<comment type="function">
    <text evidence="6">Mechanosensitive channel that participates in the regulation of osmotic pressure changes within the cell, opening in response to stretch forces in the membrane lipid bilayer, without the need for other proteins. Contributes to normal resistance to hypoosmotic shock. Forms an ion channel of 1.0 nanosiemens conductance with a slight preference for anions.</text>
</comment>
<keyword evidence="10" id="KW-1185">Reference proteome</keyword>
<keyword evidence="4 6" id="KW-1133">Transmembrane helix</keyword>
<comment type="similarity">
    <text evidence="6">Belongs to the MscS (TC 1.A.23) family.</text>
</comment>